<dbReference type="AlphaFoldDB" id="A0A0N5C6F8"/>
<sequence>MDILLHHPKFDECNRLEVIKNHEAILSDLANKVENMQIHLMNFFEDYVVFKLESEFEFRNIYDMMNSNKRKTKKLANNERKLRHLISDGIINRRVMNERFLVIPPPSVLGPIVGSSMDGNASNEDRNCHSTDSMIMLSIIIKEELNEEEANGKKVYFDYFFTEPLNEKNAVINVNGVSVYPKFYNGIVVRVIRFLNVSLVSTGQKIVVLNVKTYGHDITYYMDGYNETALQEIPENDRRMEILHMKEKRSYKYVVQVVEKSGINETKKSKEKRLSNQGNRSHVPEFNYAITVIDEKGIS</sequence>
<protein>
    <submittedName>
        <fullName evidence="2">DUF4140 domain-containing protein</fullName>
    </submittedName>
</protein>
<dbReference type="WBParaSite" id="SPAL_0001352600.1">
    <property type="protein sequence ID" value="SPAL_0001352600.1"/>
    <property type="gene ID" value="SPAL_0001352600"/>
</dbReference>
<evidence type="ECO:0000313" key="1">
    <source>
        <dbReference type="Proteomes" id="UP000046392"/>
    </source>
</evidence>
<accession>A0A0N5C6F8</accession>
<proteinExistence type="predicted"/>
<reference evidence="2" key="1">
    <citation type="submission" date="2017-02" db="UniProtKB">
        <authorList>
            <consortium name="WormBaseParasite"/>
        </authorList>
    </citation>
    <scope>IDENTIFICATION</scope>
</reference>
<evidence type="ECO:0000313" key="2">
    <source>
        <dbReference type="WBParaSite" id="SPAL_0001352600.1"/>
    </source>
</evidence>
<keyword evidence="1" id="KW-1185">Reference proteome</keyword>
<name>A0A0N5C6F8_STREA</name>
<organism evidence="1 2">
    <name type="scientific">Strongyloides papillosus</name>
    <name type="common">Intestinal threadworm</name>
    <dbReference type="NCBI Taxonomy" id="174720"/>
    <lineage>
        <taxon>Eukaryota</taxon>
        <taxon>Metazoa</taxon>
        <taxon>Ecdysozoa</taxon>
        <taxon>Nematoda</taxon>
        <taxon>Chromadorea</taxon>
        <taxon>Rhabditida</taxon>
        <taxon>Tylenchina</taxon>
        <taxon>Panagrolaimomorpha</taxon>
        <taxon>Strongyloidoidea</taxon>
        <taxon>Strongyloididae</taxon>
        <taxon>Strongyloides</taxon>
    </lineage>
</organism>
<dbReference type="Proteomes" id="UP000046392">
    <property type="component" value="Unplaced"/>
</dbReference>